<keyword evidence="1 2" id="KW-0694">RNA-binding</keyword>
<sequence length="473" mass="51557">MEMNVESEYQHDQFQEQYAMGMQDTSMTNTPKDEPESFDTTSNGQNANKSSNQTRNYRGGLKGSRSRIRFHPYKGIGTRTYTNSVFVSNIPYELSEQEFKDLFEQQVGKVVFCEIFPEPGGLSTGCGVVEMENPTDVEKAVFKMKKYQIQGRGLVVRDDRDLSYSSRYRSPPVVKPQSSIVNPEVLHRLGIHPDDVSETVHVANLSEEVDLRKLKDVFSLAGLVMNLEILKDEQGKSLGLATVTYSSCEEAVNAISMFDNQSLFELKMSVRMDKSRKRLQDPEKQKELPQGLGGIGQNLLARGPQGGGMGGLPMGGAMMGGPMGGAAMFNRMGGGGDFGGGYDRPMGGIGRGFDMGIGMGYPSGDAGGGYGGGFGGGPMRNYVQGSPGAVDPSQGCQVFVRNLSPEVSWEDLKDCFKKIGPVYYADVKKDNEGKSKGFGTVKYHNPQHAQQAILLLNGANLKGRRIAVTFGRF</sequence>
<dbReference type="PANTHER" id="PTHR23003:SF3">
    <property type="entry name" value="FI21236P1-RELATED"/>
    <property type="match status" value="1"/>
</dbReference>
<dbReference type="AlphaFoldDB" id="A0A8B7YVW5"/>
<evidence type="ECO:0000256" key="2">
    <source>
        <dbReference type="PROSITE-ProRule" id="PRU00176"/>
    </source>
</evidence>
<dbReference type="GO" id="GO:1990904">
    <property type="term" value="C:ribonucleoprotein complex"/>
    <property type="evidence" value="ECO:0007669"/>
    <property type="project" value="TreeGrafter"/>
</dbReference>
<dbReference type="RefSeq" id="XP_022097453.1">
    <property type="nucleotide sequence ID" value="XM_022241761.1"/>
</dbReference>
<dbReference type="KEGG" id="aplc:110982948"/>
<name>A0A8B7YVW5_ACAPL</name>
<dbReference type="InterPro" id="IPR035979">
    <property type="entry name" value="RBD_domain_sf"/>
</dbReference>
<dbReference type="Pfam" id="PF00076">
    <property type="entry name" value="RRM_1"/>
    <property type="match status" value="3"/>
</dbReference>
<feature type="region of interest" description="Disordered" evidence="3">
    <location>
        <begin position="23"/>
        <end position="63"/>
    </location>
</feature>
<dbReference type="SMART" id="SM00360">
    <property type="entry name" value="RRM"/>
    <property type="match status" value="3"/>
</dbReference>
<accession>A0A8B7YVW5</accession>
<dbReference type="InterPro" id="IPR012677">
    <property type="entry name" value="Nucleotide-bd_a/b_plait_sf"/>
</dbReference>
<evidence type="ECO:0000256" key="3">
    <source>
        <dbReference type="SAM" id="MobiDB-lite"/>
    </source>
</evidence>
<dbReference type="OrthoDB" id="610462at2759"/>
<evidence type="ECO:0000259" key="4">
    <source>
        <dbReference type="PROSITE" id="PS50102"/>
    </source>
</evidence>
<feature type="domain" description="RRM" evidence="4">
    <location>
        <begin position="396"/>
        <end position="473"/>
    </location>
</feature>
<dbReference type="GO" id="GO:0003729">
    <property type="term" value="F:mRNA binding"/>
    <property type="evidence" value="ECO:0007669"/>
    <property type="project" value="TreeGrafter"/>
</dbReference>
<dbReference type="GO" id="GO:0005737">
    <property type="term" value="C:cytoplasm"/>
    <property type="evidence" value="ECO:0007669"/>
    <property type="project" value="TreeGrafter"/>
</dbReference>
<dbReference type="InterPro" id="IPR050374">
    <property type="entry name" value="RRT5_SRSF_SR"/>
</dbReference>
<evidence type="ECO:0000256" key="1">
    <source>
        <dbReference type="ARBA" id="ARBA00022884"/>
    </source>
</evidence>
<keyword evidence="5" id="KW-1185">Reference proteome</keyword>
<dbReference type="CDD" id="cd00590">
    <property type="entry name" value="RRM_SF"/>
    <property type="match status" value="1"/>
</dbReference>
<dbReference type="FunFam" id="3.30.70.330:FF:000034">
    <property type="entry name" value="heterogeneous nuclear ribonucleoprotein M isoform X1"/>
    <property type="match status" value="1"/>
</dbReference>
<dbReference type="OMA" id="PLDYTWQ"/>
<dbReference type="PROSITE" id="PS50102">
    <property type="entry name" value="RRM"/>
    <property type="match status" value="3"/>
</dbReference>
<dbReference type="InterPro" id="IPR000504">
    <property type="entry name" value="RRM_dom"/>
</dbReference>
<dbReference type="Proteomes" id="UP000694845">
    <property type="component" value="Unplaced"/>
</dbReference>
<dbReference type="SUPFAM" id="SSF54928">
    <property type="entry name" value="RNA-binding domain, RBD"/>
    <property type="match status" value="3"/>
</dbReference>
<feature type="compositionally biased region" description="Basic and acidic residues" evidence="3">
    <location>
        <begin position="275"/>
        <end position="287"/>
    </location>
</feature>
<protein>
    <submittedName>
        <fullName evidence="6">Heterogeneous nuclear ribonucleoprotein M-like</fullName>
    </submittedName>
</protein>
<organism evidence="5 6">
    <name type="scientific">Acanthaster planci</name>
    <name type="common">Crown-of-thorns starfish</name>
    <dbReference type="NCBI Taxonomy" id="133434"/>
    <lineage>
        <taxon>Eukaryota</taxon>
        <taxon>Metazoa</taxon>
        <taxon>Echinodermata</taxon>
        <taxon>Eleutherozoa</taxon>
        <taxon>Asterozoa</taxon>
        <taxon>Asteroidea</taxon>
        <taxon>Valvatacea</taxon>
        <taxon>Valvatida</taxon>
        <taxon>Acanthasteridae</taxon>
        <taxon>Acanthaster</taxon>
    </lineage>
</organism>
<dbReference type="PANTHER" id="PTHR23003">
    <property type="entry name" value="RNA RECOGNITION MOTIF RRM DOMAIN CONTAINING PROTEIN"/>
    <property type="match status" value="1"/>
</dbReference>
<dbReference type="Gene3D" id="3.30.70.330">
    <property type="match status" value="3"/>
</dbReference>
<dbReference type="GeneID" id="110982948"/>
<feature type="region of interest" description="Disordered" evidence="3">
    <location>
        <begin position="275"/>
        <end position="297"/>
    </location>
</feature>
<evidence type="ECO:0000313" key="6">
    <source>
        <dbReference type="RefSeq" id="XP_022097453.1"/>
    </source>
</evidence>
<feature type="domain" description="RRM" evidence="4">
    <location>
        <begin position="83"/>
        <end position="161"/>
    </location>
</feature>
<feature type="compositionally biased region" description="Polar residues" evidence="3">
    <location>
        <begin position="38"/>
        <end position="56"/>
    </location>
</feature>
<proteinExistence type="predicted"/>
<reference evidence="6" key="1">
    <citation type="submission" date="2025-08" db="UniProtKB">
        <authorList>
            <consortium name="RefSeq"/>
        </authorList>
    </citation>
    <scope>IDENTIFICATION</scope>
</reference>
<evidence type="ECO:0000313" key="5">
    <source>
        <dbReference type="Proteomes" id="UP000694845"/>
    </source>
</evidence>
<gene>
    <name evidence="6" type="primary">LOC110982948</name>
</gene>
<dbReference type="GO" id="GO:0005634">
    <property type="term" value="C:nucleus"/>
    <property type="evidence" value="ECO:0007669"/>
    <property type="project" value="TreeGrafter"/>
</dbReference>
<feature type="domain" description="RRM" evidence="4">
    <location>
        <begin position="198"/>
        <end position="277"/>
    </location>
</feature>